<organism evidence="9 10">
    <name type="scientific">Eleusine coracana subsp. coracana</name>
    <dbReference type="NCBI Taxonomy" id="191504"/>
    <lineage>
        <taxon>Eukaryota</taxon>
        <taxon>Viridiplantae</taxon>
        <taxon>Streptophyta</taxon>
        <taxon>Embryophyta</taxon>
        <taxon>Tracheophyta</taxon>
        <taxon>Spermatophyta</taxon>
        <taxon>Magnoliopsida</taxon>
        <taxon>Liliopsida</taxon>
        <taxon>Poales</taxon>
        <taxon>Poaceae</taxon>
        <taxon>PACMAD clade</taxon>
        <taxon>Chloridoideae</taxon>
        <taxon>Cynodonteae</taxon>
        <taxon>Eleusininae</taxon>
        <taxon>Eleusine</taxon>
    </lineage>
</organism>
<evidence type="ECO:0000256" key="5">
    <source>
        <dbReference type="ARBA" id="ARBA00022927"/>
    </source>
</evidence>
<sequence length="1106" mass="122135">MPAAAAPGGGAADAEELFRTKRIPEIRAAESATRREISAKEEELRQLVGRSYRDLLDSADSILLIKQSSDSISDNLSRISGSLSSLSPPPEAPVSSAASPSPSGGRARLYSLAARAKYLVDTPEHIWGRLDEGLLLEAAGRYLRAQVVHGRLSRDAVAAARFPLLTHQAQLVEAFRLQIAQRSHERLADRRLPVAAHSDALAAVAAIDSPSVAPPQALHLFLSSRRSWISQALAGFASDPSSYNSVLCDVARIVRLTLGHVGQLFVPALSDLPLFFKTVLEKTPPEQLFGGIPDPDEEARSWKEHMNQIEATMVLLEPDDVARACTDWLKECCGEIFGVIAGGQRLVDAIASGELLGSVQKLVCDALDGRDGLEGSLEQWLKSVFGSEIESPWDQIRGLILKEGKDIFEDWMEEAFVQRMKTILHLELDSLGASVNVKESIEAICANAGSNDTGDFLSYIRKASNGGDFWFSESKIKKSGILAHLKPIADENDFHSCIASYFGPEVSRIRNAIDSKCKNILEDLLSFVESHNSAPRLKELVPYLQEKCYGTISAVLKELEAELRKLSASLGTKKRDNEKPGASVIVERSLFIGRLLFSLRYHSSHVPLILGSPRQWVKEAGGAAFSRLSSHTPRHSRASFDSSASFIPRRQTFDTPRRQAFDSPRSPGRQFSDNPRRQIIAAAASLFGADDSSNPRLDELNKTLQSLCIMAHSVWASWVSTELSHILSYDLSKDDSLSLATPLRGWEVTVIKQEETTEGPLEMQIALPSMPSLYIISFLYQACLEIHRVGGHILDRVILHNFAWELLQKAITIYENFVVSIESGNSLVSEKGVLQVLLDLRFIGDVLSGGKNSLSHTTEMQTKQDSSPSTITKTSFRRKQSQIQVDSAAIGPIYKLISKLSQRLDPIDWATYEPYLWENEKQSYKRYVVLFGFLVQLNHMYTGNVQKLPTKSNTDSNIMRCSQVPRFKYLPISAPAISSRAHKSSLQSPSGDSVSKSTWKSYSNGERSTAPEFDDNASLVGAAPLLKSFVTQVGSKFGENTSRWGSMLSDGQVEATAGHHLLRLMVREEWKRRSYVASAGWSSMLAQSPTVPFLDFIPVWLHWPHA</sequence>
<evidence type="ECO:0000256" key="8">
    <source>
        <dbReference type="SAM" id="MobiDB-lite"/>
    </source>
</evidence>
<name>A0AAV5E2H1_ELECO</name>
<keyword evidence="10" id="KW-1185">Reference proteome</keyword>
<dbReference type="EMBL" id="BQKI01000073">
    <property type="protein sequence ID" value="GJN17504.1"/>
    <property type="molecule type" value="Genomic_DNA"/>
</dbReference>
<accession>A0AAV5E2H1</accession>
<proteinExistence type="inferred from homology"/>
<gene>
    <name evidence="9" type="primary">gb04577</name>
    <name evidence="9" type="ORF">PR202_gb04577</name>
</gene>
<reference evidence="9" key="2">
    <citation type="submission" date="2021-12" db="EMBL/GenBank/DDBJ databases">
        <title>Resequencing data analysis of finger millet.</title>
        <authorList>
            <person name="Hatakeyama M."/>
            <person name="Aluri S."/>
            <person name="Balachadran M.T."/>
            <person name="Sivarajan S.R."/>
            <person name="Poveda L."/>
            <person name="Shimizu-Inatsugi R."/>
            <person name="Schlapbach R."/>
            <person name="Sreeman S.M."/>
            <person name="Shimizu K.K."/>
        </authorList>
    </citation>
    <scope>NUCLEOTIDE SEQUENCE</scope>
</reference>
<dbReference type="Pfam" id="PF08700">
    <property type="entry name" value="VPS51_Exo84_N"/>
    <property type="match status" value="1"/>
</dbReference>
<dbReference type="PANTHER" id="PTHR31658:SF0">
    <property type="entry name" value="CONSERVED OLIGOMERIC GOLGI COMPLEX SUBUNIT 1"/>
    <property type="match status" value="1"/>
</dbReference>
<feature type="region of interest" description="Disordered" evidence="8">
    <location>
        <begin position="82"/>
        <end position="104"/>
    </location>
</feature>
<dbReference type="GO" id="GO:0000139">
    <property type="term" value="C:Golgi membrane"/>
    <property type="evidence" value="ECO:0007669"/>
    <property type="project" value="UniProtKB-SubCell"/>
</dbReference>
<dbReference type="InterPro" id="IPR033370">
    <property type="entry name" value="COG1"/>
</dbReference>
<reference evidence="9" key="1">
    <citation type="journal article" date="2018" name="DNA Res.">
        <title>Multiple hybrid de novo genome assembly of finger millet, an orphan allotetraploid crop.</title>
        <authorList>
            <person name="Hatakeyama M."/>
            <person name="Aluri S."/>
            <person name="Balachadran M.T."/>
            <person name="Sivarajan S.R."/>
            <person name="Patrignani A."/>
            <person name="Gruter S."/>
            <person name="Poveda L."/>
            <person name="Shimizu-Inatsugi R."/>
            <person name="Baeten J."/>
            <person name="Francoijs K.J."/>
            <person name="Nataraja K.N."/>
            <person name="Reddy Y.A.N."/>
            <person name="Phadnis S."/>
            <person name="Ravikumar R.L."/>
            <person name="Schlapbach R."/>
            <person name="Sreeman S.M."/>
            <person name="Shimizu K.K."/>
        </authorList>
    </citation>
    <scope>NUCLEOTIDE SEQUENCE</scope>
</reference>
<evidence type="ECO:0000256" key="1">
    <source>
        <dbReference type="ARBA" id="ARBA00004395"/>
    </source>
</evidence>
<dbReference type="Proteomes" id="UP001054889">
    <property type="component" value="Unassembled WGS sequence"/>
</dbReference>
<feature type="compositionally biased region" description="Polar residues" evidence="8">
    <location>
        <begin position="984"/>
        <end position="1007"/>
    </location>
</feature>
<dbReference type="GO" id="GO:0017119">
    <property type="term" value="C:Golgi transport complex"/>
    <property type="evidence" value="ECO:0007669"/>
    <property type="project" value="InterPro"/>
</dbReference>
<feature type="compositionally biased region" description="Low complexity" evidence="8">
    <location>
        <begin position="93"/>
        <end position="104"/>
    </location>
</feature>
<evidence type="ECO:0000256" key="2">
    <source>
        <dbReference type="ARBA" id="ARBA00006653"/>
    </source>
</evidence>
<keyword evidence="7" id="KW-0472">Membrane</keyword>
<dbReference type="GO" id="GO:0006891">
    <property type="term" value="P:intra-Golgi vesicle-mediated transport"/>
    <property type="evidence" value="ECO:0007669"/>
    <property type="project" value="InterPro"/>
</dbReference>
<keyword evidence="6" id="KW-0333">Golgi apparatus</keyword>
<evidence type="ECO:0000256" key="7">
    <source>
        <dbReference type="ARBA" id="ARBA00023136"/>
    </source>
</evidence>
<evidence type="ECO:0000313" key="9">
    <source>
        <dbReference type="EMBL" id="GJN17504.1"/>
    </source>
</evidence>
<protein>
    <recommendedName>
        <fullName evidence="3">Conserved oligomeric Golgi complex subunit 1</fullName>
    </recommendedName>
</protein>
<keyword evidence="4" id="KW-0813">Transport</keyword>
<evidence type="ECO:0000313" key="10">
    <source>
        <dbReference type="Proteomes" id="UP001054889"/>
    </source>
</evidence>
<keyword evidence="5" id="KW-0653">Protein transport</keyword>
<feature type="region of interest" description="Disordered" evidence="8">
    <location>
        <begin position="981"/>
        <end position="1010"/>
    </location>
</feature>
<evidence type="ECO:0000256" key="3">
    <source>
        <dbReference type="ARBA" id="ARBA00020978"/>
    </source>
</evidence>
<evidence type="ECO:0000256" key="6">
    <source>
        <dbReference type="ARBA" id="ARBA00023034"/>
    </source>
</evidence>
<dbReference type="GO" id="GO:0015031">
    <property type="term" value="P:protein transport"/>
    <property type="evidence" value="ECO:0007669"/>
    <property type="project" value="UniProtKB-KW"/>
</dbReference>
<dbReference type="PANTHER" id="PTHR31658">
    <property type="entry name" value="CONSERVED OLIGOMERIC GOLGI COMPLEX SUBUNIT 1"/>
    <property type="match status" value="1"/>
</dbReference>
<dbReference type="AlphaFoldDB" id="A0AAV5E2H1"/>
<comment type="caution">
    <text evidence="9">The sequence shown here is derived from an EMBL/GenBank/DDBJ whole genome shotgun (WGS) entry which is preliminary data.</text>
</comment>
<evidence type="ECO:0000256" key="4">
    <source>
        <dbReference type="ARBA" id="ARBA00022448"/>
    </source>
</evidence>
<comment type="subcellular location">
    <subcellularLocation>
        <location evidence="1">Golgi apparatus membrane</location>
        <topology evidence="1">Peripheral membrane protein</topology>
    </subcellularLocation>
</comment>
<comment type="similarity">
    <text evidence="2">Belongs to the COG1 family.</text>
</comment>